<dbReference type="Gene3D" id="3.40.190.10">
    <property type="entry name" value="Periplasmic binding protein-like II"/>
    <property type="match status" value="2"/>
</dbReference>
<evidence type="ECO:0000256" key="3">
    <source>
        <dbReference type="ARBA" id="ARBA00022729"/>
    </source>
</evidence>
<dbReference type="SUPFAM" id="SSF53850">
    <property type="entry name" value="Periplasmic binding protein-like II"/>
    <property type="match status" value="1"/>
</dbReference>
<evidence type="ECO:0000256" key="2">
    <source>
        <dbReference type="ARBA" id="ARBA00010742"/>
    </source>
</evidence>
<keyword evidence="3 4" id="KW-0732">Signal</keyword>
<reference evidence="6 7" key="1">
    <citation type="submission" date="2021-02" db="EMBL/GenBank/DDBJ databases">
        <authorList>
            <person name="Vanwijnsberghe S."/>
        </authorList>
    </citation>
    <scope>NUCLEOTIDE SEQUENCE [LARGE SCALE GENOMIC DNA]</scope>
    <source>
        <strain evidence="6 7">LMG 31837</strain>
    </source>
</reference>
<comment type="subcellular location">
    <subcellularLocation>
        <location evidence="1">Periplasm</location>
    </subcellularLocation>
</comment>
<organism evidence="6 7">
    <name type="scientific">Paraburkholderia haematera</name>
    <dbReference type="NCBI Taxonomy" id="2793077"/>
    <lineage>
        <taxon>Bacteria</taxon>
        <taxon>Pseudomonadati</taxon>
        <taxon>Pseudomonadota</taxon>
        <taxon>Betaproteobacteria</taxon>
        <taxon>Burkholderiales</taxon>
        <taxon>Burkholderiaceae</taxon>
        <taxon>Paraburkholderia</taxon>
    </lineage>
</organism>
<dbReference type="EMBL" id="CAJNBK010000004">
    <property type="protein sequence ID" value="CAE6735236.1"/>
    <property type="molecule type" value="Genomic_DNA"/>
</dbReference>
<dbReference type="PANTHER" id="PTHR30024">
    <property type="entry name" value="ALIPHATIC SULFONATES-BINDING PROTEIN-RELATED"/>
    <property type="match status" value="1"/>
</dbReference>
<protein>
    <recommendedName>
        <fullName evidence="5">SsuA/THI5-like domain-containing protein</fullName>
    </recommendedName>
</protein>
<feature type="domain" description="SsuA/THI5-like" evidence="5">
    <location>
        <begin position="53"/>
        <end position="258"/>
    </location>
</feature>
<dbReference type="Proteomes" id="UP000672526">
    <property type="component" value="Unassembled WGS sequence"/>
</dbReference>
<keyword evidence="7" id="KW-1185">Reference proteome</keyword>
<feature type="chain" id="PRO_5045984643" description="SsuA/THI5-like domain-containing protein" evidence="4">
    <location>
        <begin position="39"/>
        <end position="342"/>
    </location>
</feature>
<evidence type="ECO:0000313" key="7">
    <source>
        <dbReference type="Proteomes" id="UP000672526"/>
    </source>
</evidence>
<dbReference type="InterPro" id="IPR015168">
    <property type="entry name" value="SsuA/THI5"/>
</dbReference>
<evidence type="ECO:0000313" key="6">
    <source>
        <dbReference type="EMBL" id="CAE6735236.1"/>
    </source>
</evidence>
<name>A0ABM8R6E7_9BURK</name>
<comment type="caution">
    <text evidence="6">The sequence shown here is derived from an EMBL/GenBank/DDBJ whole genome shotgun (WGS) entry which is preliminary data.</text>
</comment>
<dbReference type="PANTHER" id="PTHR30024:SF47">
    <property type="entry name" value="TAURINE-BINDING PERIPLASMIC PROTEIN"/>
    <property type="match status" value="1"/>
</dbReference>
<feature type="signal peptide" evidence="4">
    <location>
        <begin position="1"/>
        <end position="38"/>
    </location>
</feature>
<accession>A0ABM8R6E7</accession>
<evidence type="ECO:0000259" key="5">
    <source>
        <dbReference type="Pfam" id="PF09084"/>
    </source>
</evidence>
<evidence type="ECO:0000256" key="4">
    <source>
        <dbReference type="SAM" id="SignalP"/>
    </source>
</evidence>
<dbReference type="CDD" id="cd13563">
    <property type="entry name" value="PBP2_SsuA_like_6"/>
    <property type="match status" value="1"/>
</dbReference>
<dbReference type="RefSeq" id="WP_211611067.1">
    <property type="nucleotide sequence ID" value="NZ_CAJNBK010000004.1"/>
</dbReference>
<comment type="similarity">
    <text evidence="2">Belongs to the bacterial solute-binding protein SsuA/TauA family.</text>
</comment>
<sequence>MFNALTRRAAATAAGTLLSTTLATLAAFAAFAAPAANAGTLTIAHTTWVGYGTLYLARDLGYFKQEGLDVDLKTIDDASIYMAAQASGKIDGSASTVDEVMKFRSPNFCFKSVIALDESYGGDGVLVGDGVNSFADLKKQPIAMSEGSVSQFWLAYLLKQRGMSIKDVTIQNMSADDAASAFIAKRVPAAVTWEPHLTFVREHKQGKVLIDSSATPGVIVDVVTLNCDVIKNRPKDVQALVDGIYKAVAYTRANPEKAYAIMAKGVGGYLADPKAFADAAKGVRFYDQPMNVGLLGTAAKPGSVEKVITLGSSIWSDLGKQKIAVDYNMLVDPTFASAKVPQ</sequence>
<gene>
    <name evidence="6" type="ORF">R69888_02262</name>
</gene>
<proteinExistence type="inferred from homology"/>
<evidence type="ECO:0000256" key="1">
    <source>
        <dbReference type="ARBA" id="ARBA00004418"/>
    </source>
</evidence>
<dbReference type="Pfam" id="PF09084">
    <property type="entry name" value="NMT1"/>
    <property type="match status" value="1"/>
</dbReference>